<keyword evidence="1" id="KW-0175">Coiled coil</keyword>
<evidence type="ECO:0000313" key="4">
    <source>
        <dbReference type="EMBL" id="CAD8112611.1"/>
    </source>
</evidence>
<evidence type="ECO:0000313" key="5">
    <source>
        <dbReference type="Proteomes" id="UP000688137"/>
    </source>
</evidence>
<name>A0A8S1QCI1_PARPR</name>
<dbReference type="AlphaFoldDB" id="A0A8S1QCI1"/>
<dbReference type="Proteomes" id="UP000688137">
    <property type="component" value="Unassembled WGS sequence"/>
</dbReference>
<dbReference type="EMBL" id="CAJJDM010000157">
    <property type="protein sequence ID" value="CAD8112611.1"/>
    <property type="molecule type" value="Genomic_DNA"/>
</dbReference>
<evidence type="ECO:0000259" key="3">
    <source>
        <dbReference type="PROSITE" id="PS50013"/>
    </source>
</evidence>
<proteinExistence type="predicted"/>
<organism evidence="4 5">
    <name type="scientific">Paramecium primaurelia</name>
    <dbReference type="NCBI Taxonomy" id="5886"/>
    <lineage>
        <taxon>Eukaryota</taxon>
        <taxon>Sar</taxon>
        <taxon>Alveolata</taxon>
        <taxon>Ciliophora</taxon>
        <taxon>Intramacronucleata</taxon>
        <taxon>Oligohymenophorea</taxon>
        <taxon>Peniculida</taxon>
        <taxon>Parameciidae</taxon>
        <taxon>Paramecium</taxon>
    </lineage>
</organism>
<reference evidence="4" key="1">
    <citation type="submission" date="2021-01" db="EMBL/GenBank/DDBJ databases">
        <authorList>
            <consortium name="Genoscope - CEA"/>
            <person name="William W."/>
        </authorList>
    </citation>
    <scope>NUCLEOTIDE SEQUENCE</scope>
</reference>
<feature type="domain" description="Chromo" evidence="3">
    <location>
        <begin position="17"/>
        <end position="68"/>
    </location>
</feature>
<feature type="compositionally biased region" description="Basic and acidic residues" evidence="2">
    <location>
        <begin position="354"/>
        <end position="363"/>
    </location>
</feature>
<dbReference type="PROSITE" id="PS50013">
    <property type="entry name" value="CHROMO_2"/>
    <property type="match status" value="1"/>
</dbReference>
<feature type="coiled-coil region" evidence="1">
    <location>
        <begin position="232"/>
        <end position="259"/>
    </location>
</feature>
<feature type="region of interest" description="Disordered" evidence="2">
    <location>
        <begin position="343"/>
        <end position="363"/>
    </location>
</feature>
<gene>
    <name evidence="4" type="ORF">PPRIM_AZ9-3.1.T1520053</name>
</gene>
<evidence type="ECO:0000256" key="1">
    <source>
        <dbReference type="SAM" id="Coils"/>
    </source>
</evidence>
<comment type="caution">
    <text evidence="4">The sequence shown here is derived from an EMBL/GenBank/DDBJ whole genome shotgun (WGS) entry which is preliminary data.</text>
</comment>
<protein>
    <recommendedName>
        <fullName evidence="3">Chromo domain-containing protein</fullName>
    </recommendedName>
</protein>
<dbReference type="InterPro" id="IPR000953">
    <property type="entry name" value="Chromo/chromo_shadow_dom"/>
</dbReference>
<dbReference type="CDD" id="cd00024">
    <property type="entry name" value="CD_CSD"/>
    <property type="match status" value="1"/>
</dbReference>
<evidence type="ECO:0000256" key="2">
    <source>
        <dbReference type="SAM" id="MobiDB-lite"/>
    </source>
</evidence>
<keyword evidence="5" id="KW-1185">Reference proteome</keyword>
<feature type="compositionally biased region" description="Polar residues" evidence="2">
    <location>
        <begin position="343"/>
        <end position="353"/>
    </location>
</feature>
<accession>A0A8S1QCI1</accession>
<sequence length="568" mass="67677">MSDCHEKEFNSDDSNIYDVEFVYGKKMFKKKIFYAVKWLGWTIQQMSWEPISNFTLISSYLVKRLETKLCYALYYKKIAPISSGIRVHIKGKFCQVQQVYTKPKQKTIISEKQIVSRSIDASYPCNKAQKIITQTKQNFMISNNNNKIYQKIQKKENKSKKHFRKILNQQDENEIISITSLSPIQYEIPYQIKKRRRQNKNKISDFELEKDIQLLKQNEQQTKKFKQNVIQIQQIQIQKDNLKNNRDKKEIQQQNSNNLNFCECQIILNDCDNSESVQHSSKDIKLNRNQENSIIQQQRNSKFALKNYTHLEFSNIQNLSNLNVQETLSQPQEESFEIDLLSTENNEQQQKPQKLNDQEKSKDIHQQNLVSVSTYQPKNQFLKVRVVKSVLNSKITENITQENSDINFKIKKQFISEIMEEEQKRQTEIMEKFPLKQFLYKETKVQPIVKTSQQLQQEIQKLQLEKLALNRTSRCSILVIPKFKDAEIQYIQNNFLNNDIIQYDMDFHEVIFRKIIVENIESHNFLIGKLLFRCIYDNGMEYYVEYDILKRYCPTLLLDYMIVNSILI</sequence>
<dbReference type="OMA" id="CKEREFD"/>